<keyword evidence="3" id="KW-1185">Reference proteome</keyword>
<name>A0ABD1GXK9_SALDI</name>
<organism evidence="2 3">
    <name type="scientific">Salvia divinorum</name>
    <name type="common">Maria pastora</name>
    <name type="synonym">Diviner's sage</name>
    <dbReference type="NCBI Taxonomy" id="28513"/>
    <lineage>
        <taxon>Eukaryota</taxon>
        <taxon>Viridiplantae</taxon>
        <taxon>Streptophyta</taxon>
        <taxon>Embryophyta</taxon>
        <taxon>Tracheophyta</taxon>
        <taxon>Spermatophyta</taxon>
        <taxon>Magnoliopsida</taxon>
        <taxon>eudicotyledons</taxon>
        <taxon>Gunneridae</taxon>
        <taxon>Pentapetalae</taxon>
        <taxon>asterids</taxon>
        <taxon>lamiids</taxon>
        <taxon>Lamiales</taxon>
        <taxon>Lamiaceae</taxon>
        <taxon>Nepetoideae</taxon>
        <taxon>Mentheae</taxon>
        <taxon>Salviinae</taxon>
        <taxon>Salvia</taxon>
        <taxon>Salvia subgen. Calosphace</taxon>
    </lineage>
</organism>
<evidence type="ECO:0000313" key="3">
    <source>
        <dbReference type="Proteomes" id="UP001567538"/>
    </source>
</evidence>
<proteinExistence type="predicted"/>
<dbReference type="EMBL" id="JBEAFC010000007">
    <property type="protein sequence ID" value="KAL1548702.1"/>
    <property type="molecule type" value="Genomic_DNA"/>
</dbReference>
<evidence type="ECO:0000256" key="1">
    <source>
        <dbReference type="SAM" id="MobiDB-lite"/>
    </source>
</evidence>
<comment type="caution">
    <text evidence="2">The sequence shown here is derived from an EMBL/GenBank/DDBJ whole genome shotgun (WGS) entry which is preliminary data.</text>
</comment>
<protein>
    <submittedName>
        <fullName evidence="2">Uncharacterized protein</fullName>
    </submittedName>
</protein>
<evidence type="ECO:0000313" key="2">
    <source>
        <dbReference type="EMBL" id="KAL1548702.1"/>
    </source>
</evidence>
<dbReference type="AlphaFoldDB" id="A0ABD1GXK9"/>
<sequence>MNSHISYAPPPPPARPESQPRLPLPSRSSPFGVAVRSPSLLLLRDSRSNFKSPLSRLRHWRVLVSRSELAALLLLETRRAAEECRRRRHPD</sequence>
<accession>A0ABD1GXK9</accession>
<feature type="compositionally biased region" description="Low complexity" evidence="1">
    <location>
        <begin position="16"/>
        <end position="31"/>
    </location>
</feature>
<dbReference type="Proteomes" id="UP001567538">
    <property type="component" value="Unassembled WGS sequence"/>
</dbReference>
<feature type="region of interest" description="Disordered" evidence="1">
    <location>
        <begin position="1"/>
        <end position="31"/>
    </location>
</feature>
<gene>
    <name evidence="2" type="ORF">AAHA92_16904</name>
</gene>
<reference evidence="2 3" key="1">
    <citation type="submission" date="2024-06" db="EMBL/GenBank/DDBJ databases">
        <title>A chromosome level genome sequence of Diviner's sage (Salvia divinorum).</title>
        <authorList>
            <person name="Ford S.A."/>
            <person name="Ro D.-K."/>
            <person name="Ness R.W."/>
            <person name="Phillips M.A."/>
        </authorList>
    </citation>
    <scope>NUCLEOTIDE SEQUENCE [LARGE SCALE GENOMIC DNA]</scope>
    <source>
        <strain evidence="2">SAF-2024a</strain>
        <tissue evidence="2">Leaf</tissue>
    </source>
</reference>